<comment type="caution">
    <text evidence="1">The sequence shown here is derived from an EMBL/GenBank/DDBJ whole genome shotgun (WGS) entry which is preliminary data.</text>
</comment>
<accession>A0A4R2PQ17</accession>
<evidence type="ECO:0000313" key="1">
    <source>
        <dbReference type="EMBL" id="TCP37757.1"/>
    </source>
</evidence>
<gene>
    <name evidence="1" type="ORF">EV659_102164</name>
</gene>
<dbReference type="InParanoid" id="A0A4R2PQ17"/>
<dbReference type="AlphaFoldDB" id="A0A4R2PQ17"/>
<organism evidence="1 2">
    <name type="scientific">Rhodothalassium salexigens DSM 2132</name>
    <dbReference type="NCBI Taxonomy" id="1188247"/>
    <lineage>
        <taxon>Bacteria</taxon>
        <taxon>Pseudomonadati</taxon>
        <taxon>Pseudomonadota</taxon>
        <taxon>Alphaproteobacteria</taxon>
        <taxon>Rhodothalassiales</taxon>
        <taxon>Rhodothalassiaceae</taxon>
        <taxon>Rhodothalassium</taxon>
    </lineage>
</organism>
<dbReference type="EMBL" id="SLXO01000002">
    <property type="protein sequence ID" value="TCP37757.1"/>
    <property type="molecule type" value="Genomic_DNA"/>
</dbReference>
<dbReference type="RefSeq" id="WP_132707417.1">
    <property type="nucleotide sequence ID" value="NZ_JACIGF010000002.1"/>
</dbReference>
<dbReference type="Proteomes" id="UP000295399">
    <property type="component" value="Unassembled WGS sequence"/>
</dbReference>
<evidence type="ECO:0000313" key="2">
    <source>
        <dbReference type="Proteomes" id="UP000295399"/>
    </source>
</evidence>
<dbReference type="InterPro" id="IPR027417">
    <property type="entry name" value="P-loop_NTPase"/>
</dbReference>
<dbReference type="SUPFAM" id="SSF52540">
    <property type="entry name" value="P-loop containing nucleoside triphosphate hydrolases"/>
    <property type="match status" value="1"/>
</dbReference>
<reference evidence="1 2" key="1">
    <citation type="submission" date="2019-03" db="EMBL/GenBank/DDBJ databases">
        <title>Genomic Encyclopedia of Type Strains, Phase IV (KMG-IV): sequencing the most valuable type-strain genomes for metagenomic binning, comparative biology and taxonomic classification.</title>
        <authorList>
            <person name="Goeker M."/>
        </authorList>
    </citation>
    <scope>NUCLEOTIDE SEQUENCE [LARGE SCALE GENOMIC DNA]</scope>
    <source>
        <strain evidence="1 2">DSM 2132</strain>
    </source>
</reference>
<name>A0A4R2PQ17_RHOSA</name>
<keyword evidence="2" id="KW-1185">Reference proteome</keyword>
<evidence type="ECO:0008006" key="3">
    <source>
        <dbReference type="Google" id="ProtNLM"/>
    </source>
</evidence>
<sequence>MTALYAQPDHRVVETLLPGITETWLPPAAAAQRFEVVPGLVPVAVRPTGGVGRGLLYVADLGTHPFREWQFMYTLDHLARGGLVGERFVTDLSLLDQPGVGRDGLDPQGLILHVSRCGSTLLSKALARLDDTVMITQGGPLQRGFWAAQCDDWRGDLLSDPATPARLRTLVRLMTRRRRGHERRAFVKFISWNVMVRDTIECAWPGTPTLFLYRDPVEVIASVFKETTAVLEAKGTAQAAFLTGQPAAATETMSDADYLAQCYRGYFKAALDAPMTTPLTFLNYRQMKEPSRFQDVIARGLAHRPTAEQLGTMIAQFDTHSKDDANTQPFQDDDLAKRRSLPEDAVRRIRQICGDLTNRLDADARNLYPAAAEFSPTAVLSPSDGPML</sequence>
<proteinExistence type="predicted"/>
<dbReference type="Gene3D" id="3.40.50.300">
    <property type="entry name" value="P-loop containing nucleotide triphosphate hydrolases"/>
    <property type="match status" value="1"/>
</dbReference>
<protein>
    <recommendedName>
        <fullName evidence="3">Sulfotransferase family protein</fullName>
    </recommendedName>
</protein>
<dbReference type="OrthoDB" id="5380394at2"/>